<feature type="region of interest" description="Disordered" evidence="1">
    <location>
        <begin position="76"/>
        <end position="95"/>
    </location>
</feature>
<organism evidence="2 3">
    <name type="scientific">Liparis tanakae</name>
    <name type="common">Tanaka's snailfish</name>
    <dbReference type="NCBI Taxonomy" id="230148"/>
    <lineage>
        <taxon>Eukaryota</taxon>
        <taxon>Metazoa</taxon>
        <taxon>Chordata</taxon>
        <taxon>Craniata</taxon>
        <taxon>Vertebrata</taxon>
        <taxon>Euteleostomi</taxon>
        <taxon>Actinopterygii</taxon>
        <taxon>Neopterygii</taxon>
        <taxon>Teleostei</taxon>
        <taxon>Neoteleostei</taxon>
        <taxon>Acanthomorphata</taxon>
        <taxon>Eupercaria</taxon>
        <taxon>Perciformes</taxon>
        <taxon>Cottioidei</taxon>
        <taxon>Cottales</taxon>
        <taxon>Liparidae</taxon>
        <taxon>Liparis</taxon>
    </lineage>
</organism>
<dbReference type="AlphaFoldDB" id="A0A4Z2HKX1"/>
<dbReference type="Proteomes" id="UP000314294">
    <property type="component" value="Unassembled WGS sequence"/>
</dbReference>
<proteinExistence type="predicted"/>
<dbReference type="EMBL" id="SRLO01000232">
    <property type="protein sequence ID" value="TNN65633.1"/>
    <property type="molecule type" value="Genomic_DNA"/>
</dbReference>
<sequence>MKMAGDRREEGLKEGWEKKDLGRGPLVRLHAAWKWSVCCAKGLAASSSSLSDNEKETRAVCLLLVSETSLTEGAVPVQRGRQQHPFPTGATASVDGTLKSAATQSWTISNMTGSTTAAWRQM</sequence>
<evidence type="ECO:0000313" key="2">
    <source>
        <dbReference type="EMBL" id="TNN65633.1"/>
    </source>
</evidence>
<protein>
    <submittedName>
        <fullName evidence="2">Uncharacterized protein</fullName>
    </submittedName>
</protein>
<evidence type="ECO:0000256" key="1">
    <source>
        <dbReference type="SAM" id="MobiDB-lite"/>
    </source>
</evidence>
<accession>A0A4Z2HKX1</accession>
<comment type="caution">
    <text evidence="2">The sequence shown here is derived from an EMBL/GenBank/DDBJ whole genome shotgun (WGS) entry which is preliminary data.</text>
</comment>
<gene>
    <name evidence="2" type="ORF">EYF80_024162</name>
</gene>
<keyword evidence="3" id="KW-1185">Reference proteome</keyword>
<evidence type="ECO:0000313" key="3">
    <source>
        <dbReference type="Proteomes" id="UP000314294"/>
    </source>
</evidence>
<name>A0A4Z2HKX1_9TELE</name>
<reference evidence="2 3" key="1">
    <citation type="submission" date="2019-03" db="EMBL/GenBank/DDBJ databases">
        <title>First draft genome of Liparis tanakae, snailfish: a comprehensive survey of snailfish specific genes.</title>
        <authorList>
            <person name="Kim W."/>
            <person name="Song I."/>
            <person name="Jeong J.-H."/>
            <person name="Kim D."/>
            <person name="Kim S."/>
            <person name="Ryu S."/>
            <person name="Song J.Y."/>
            <person name="Lee S.K."/>
        </authorList>
    </citation>
    <scope>NUCLEOTIDE SEQUENCE [LARGE SCALE GENOMIC DNA]</scope>
    <source>
        <tissue evidence="2">Muscle</tissue>
    </source>
</reference>